<dbReference type="InterPro" id="IPR032675">
    <property type="entry name" value="LRR_dom_sf"/>
</dbReference>
<sequence>MAITLPVEMWTEIANYMPHPHAMLQVSRLLHDIALRLLFSTVKIYFMHGEPGYIMLNTENDRYVRETSDYLHNRSWEILHCIITNSIFANAVKTMSIHAFTDGPAVFEHRTLAQALRSLPNLQSFHYFGDCPEFSTIAESLPKGLKNLRVQSTPHSELLSHLDSLKTLQPAIPFVFVRDQKFDRIFDEWDRGFGDPNDIVAIVEANPIQELVLLSAHVGLLPIRVCNNLTQLDICVPQYGELVGLDLVFRHALLLESLSLVGYTEPLIFADLPTNPTVLPRLTSFRLSCEFWNQEATEAHVPHLCEFLTQRTTLRRLYIRIPDQRLDIIIALATVIGKLDCLRVLGFHAGYEPLHEVASLQLAGQLSPKLEALQLALPWYSDLHVRTWTPLLNKLQQFPRLSFLHLFSNGEDPVPINPVELATDLEHLQLVGIQRSLFTIDRENGDELDAKLWTPWSVKYCLPEDFPCLDYAWLFKYH</sequence>
<evidence type="ECO:0000313" key="1">
    <source>
        <dbReference type="EMBL" id="KAJ7716527.1"/>
    </source>
</evidence>
<reference evidence="1" key="1">
    <citation type="submission" date="2023-03" db="EMBL/GenBank/DDBJ databases">
        <title>Massive genome expansion in bonnet fungi (Mycena s.s.) driven by repeated elements and novel gene families across ecological guilds.</title>
        <authorList>
            <consortium name="Lawrence Berkeley National Laboratory"/>
            <person name="Harder C.B."/>
            <person name="Miyauchi S."/>
            <person name="Viragh M."/>
            <person name="Kuo A."/>
            <person name="Thoen E."/>
            <person name="Andreopoulos B."/>
            <person name="Lu D."/>
            <person name="Skrede I."/>
            <person name="Drula E."/>
            <person name="Henrissat B."/>
            <person name="Morin E."/>
            <person name="Kohler A."/>
            <person name="Barry K."/>
            <person name="LaButti K."/>
            <person name="Morin E."/>
            <person name="Salamov A."/>
            <person name="Lipzen A."/>
            <person name="Mereny Z."/>
            <person name="Hegedus B."/>
            <person name="Baldrian P."/>
            <person name="Stursova M."/>
            <person name="Weitz H."/>
            <person name="Taylor A."/>
            <person name="Grigoriev I.V."/>
            <person name="Nagy L.G."/>
            <person name="Martin F."/>
            <person name="Kauserud H."/>
        </authorList>
    </citation>
    <scope>NUCLEOTIDE SEQUENCE</scope>
    <source>
        <strain evidence="1">CBHHK182m</strain>
    </source>
</reference>
<comment type="caution">
    <text evidence="1">The sequence shown here is derived from an EMBL/GenBank/DDBJ whole genome shotgun (WGS) entry which is preliminary data.</text>
</comment>
<accession>A0AAD7HBS2</accession>
<dbReference type="EMBL" id="JARKIB010000290">
    <property type="protein sequence ID" value="KAJ7716527.1"/>
    <property type="molecule type" value="Genomic_DNA"/>
</dbReference>
<dbReference type="SUPFAM" id="SSF52047">
    <property type="entry name" value="RNI-like"/>
    <property type="match status" value="1"/>
</dbReference>
<keyword evidence="2" id="KW-1185">Reference proteome</keyword>
<dbReference type="Proteomes" id="UP001215598">
    <property type="component" value="Unassembled WGS sequence"/>
</dbReference>
<dbReference type="Gene3D" id="3.80.10.10">
    <property type="entry name" value="Ribonuclease Inhibitor"/>
    <property type="match status" value="1"/>
</dbReference>
<organism evidence="1 2">
    <name type="scientific">Mycena metata</name>
    <dbReference type="NCBI Taxonomy" id="1033252"/>
    <lineage>
        <taxon>Eukaryota</taxon>
        <taxon>Fungi</taxon>
        <taxon>Dikarya</taxon>
        <taxon>Basidiomycota</taxon>
        <taxon>Agaricomycotina</taxon>
        <taxon>Agaricomycetes</taxon>
        <taxon>Agaricomycetidae</taxon>
        <taxon>Agaricales</taxon>
        <taxon>Marasmiineae</taxon>
        <taxon>Mycenaceae</taxon>
        <taxon>Mycena</taxon>
    </lineage>
</organism>
<evidence type="ECO:0000313" key="2">
    <source>
        <dbReference type="Proteomes" id="UP001215598"/>
    </source>
</evidence>
<dbReference type="AlphaFoldDB" id="A0AAD7HBS2"/>
<gene>
    <name evidence="1" type="ORF">B0H16DRAFT_1741184</name>
</gene>
<proteinExistence type="predicted"/>
<name>A0AAD7HBS2_9AGAR</name>
<protein>
    <submittedName>
        <fullName evidence="1">Uncharacterized protein</fullName>
    </submittedName>
</protein>